<keyword evidence="2" id="KW-1185">Reference proteome</keyword>
<dbReference type="Pfam" id="PF05910">
    <property type="entry name" value="DUF868"/>
    <property type="match status" value="1"/>
</dbReference>
<proteinExistence type="predicted"/>
<evidence type="ECO:0008006" key="3">
    <source>
        <dbReference type="Google" id="ProtNLM"/>
    </source>
</evidence>
<dbReference type="PANTHER" id="PTHR31972">
    <property type="entry name" value="EXPRESSED PROTEIN"/>
    <property type="match status" value="1"/>
</dbReference>
<accession>A0A7J9BFD7</accession>
<sequence length="289" mass="32954">MRSITSCYIEKAIKVSDSYCSWPSINQAYISPNHVPSTPNTITCIYKAKTSPQTHLFITLTWCNISQGISIKVSDNLNRISESYQLKNNKGNKGFKACNSEIEVIWDVSNAEFINGSPEPTSKYSLIVLVDSRICFLLGDNIDEQHEKADPSFNLISRTETFIANTVYSTKARFCESGLAHDILIEYCNGGELCVSIDKKEVFQVKRLKWNFRGNQIIFLDGLLVDMMWDLHDWVFKQTNGRAVFMFRTRSGFDSRLWLEEKSGCLEHSDKGRGHDQFSLLICACKNPR</sequence>
<protein>
    <recommendedName>
        <fullName evidence="3">DUF868 domain-containing protein</fullName>
    </recommendedName>
</protein>
<dbReference type="PANTHER" id="PTHR31972:SF16">
    <property type="entry name" value="FAMILY PROTEIN, PUTATIVE (DUF868)-RELATED"/>
    <property type="match status" value="1"/>
</dbReference>
<organism evidence="1 2">
    <name type="scientific">Gossypium gossypioides</name>
    <name type="common">Mexican cotton</name>
    <name type="synonym">Selera gossypioides</name>
    <dbReference type="NCBI Taxonomy" id="34282"/>
    <lineage>
        <taxon>Eukaryota</taxon>
        <taxon>Viridiplantae</taxon>
        <taxon>Streptophyta</taxon>
        <taxon>Embryophyta</taxon>
        <taxon>Tracheophyta</taxon>
        <taxon>Spermatophyta</taxon>
        <taxon>Magnoliopsida</taxon>
        <taxon>eudicotyledons</taxon>
        <taxon>Gunneridae</taxon>
        <taxon>Pentapetalae</taxon>
        <taxon>rosids</taxon>
        <taxon>malvids</taxon>
        <taxon>Malvales</taxon>
        <taxon>Malvaceae</taxon>
        <taxon>Malvoideae</taxon>
        <taxon>Gossypium</taxon>
    </lineage>
</organism>
<evidence type="ECO:0000313" key="1">
    <source>
        <dbReference type="EMBL" id="MBA0734724.1"/>
    </source>
</evidence>
<gene>
    <name evidence="1" type="ORF">Gogos_018619</name>
</gene>
<name>A0A7J9BFD7_GOSGO</name>
<dbReference type="Proteomes" id="UP000593579">
    <property type="component" value="Unassembled WGS sequence"/>
</dbReference>
<dbReference type="AlphaFoldDB" id="A0A7J9BFD7"/>
<comment type="caution">
    <text evidence="1">The sequence shown here is derived from an EMBL/GenBank/DDBJ whole genome shotgun (WGS) entry which is preliminary data.</text>
</comment>
<dbReference type="EMBL" id="JABEZY010000002">
    <property type="protein sequence ID" value="MBA0734724.1"/>
    <property type="molecule type" value="Genomic_DNA"/>
</dbReference>
<evidence type="ECO:0000313" key="2">
    <source>
        <dbReference type="Proteomes" id="UP000593579"/>
    </source>
</evidence>
<dbReference type="InterPro" id="IPR008586">
    <property type="entry name" value="DUF868_pln"/>
</dbReference>
<dbReference type="OrthoDB" id="678233at2759"/>
<reference evidence="1 2" key="1">
    <citation type="journal article" date="2019" name="Genome Biol. Evol.">
        <title>Insights into the evolution of the New World diploid cottons (Gossypium, subgenus Houzingenia) based on genome sequencing.</title>
        <authorList>
            <person name="Grover C.E."/>
            <person name="Arick M.A. 2nd"/>
            <person name="Thrash A."/>
            <person name="Conover J.L."/>
            <person name="Sanders W.S."/>
            <person name="Peterson D.G."/>
            <person name="Frelichowski J.E."/>
            <person name="Scheffler J.A."/>
            <person name="Scheffler B.E."/>
            <person name="Wendel J.F."/>
        </authorList>
    </citation>
    <scope>NUCLEOTIDE SEQUENCE [LARGE SCALE GENOMIC DNA]</scope>
    <source>
        <strain evidence="1">5</strain>
        <tissue evidence="1">Leaf</tissue>
    </source>
</reference>